<comment type="caution">
    <text evidence="2">The sequence shown here is derived from an EMBL/GenBank/DDBJ whole genome shotgun (WGS) entry which is preliminary data.</text>
</comment>
<evidence type="ECO:0000259" key="1">
    <source>
        <dbReference type="Pfam" id="PF14693"/>
    </source>
</evidence>
<accession>A0ABD1U097</accession>
<gene>
    <name evidence="2" type="ORF">Adt_14660</name>
</gene>
<proteinExistence type="predicted"/>
<dbReference type="SUPFAM" id="SSF50715">
    <property type="entry name" value="Ribosomal protein L25-like"/>
    <property type="match status" value="1"/>
</dbReference>
<dbReference type="InterPro" id="IPR037121">
    <property type="entry name" value="Ribosomal_bL25_C"/>
</dbReference>
<dbReference type="PANTHER" id="PTHR32258">
    <property type="entry name" value="PROTEIN NETWORKED 4A"/>
    <property type="match status" value="1"/>
</dbReference>
<evidence type="ECO:0000313" key="3">
    <source>
        <dbReference type="Proteomes" id="UP001604336"/>
    </source>
</evidence>
<organism evidence="2 3">
    <name type="scientific">Abeliophyllum distichum</name>
    <dbReference type="NCBI Taxonomy" id="126358"/>
    <lineage>
        <taxon>Eukaryota</taxon>
        <taxon>Viridiplantae</taxon>
        <taxon>Streptophyta</taxon>
        <taxon>Embryophyta</taxon>
        <taxon>Tracheophyta</taxon>
        <taxon>Spermatophyta</taxon>
        <taxon>Magnoliopsida</taxon>
        <taxon>eudicotyledons</taxon>
        <taxon>Gunneridae</taxon>
        <taxon>Pentapetalae</taxon>
        <taxon>asterids</taxon>
        <taxon>lamiids</taxon>
        <taxon>Lamiales</taxon>
        <taxon>Oleaceae</taxon>
        <taxon>Forsythieae</taxon>
        <taxon>Abeliophyllum</taxon>
    </lineage>
</organism>
<dbReference type="InterPro" id="IPR051861">
    <property type="entry name" value="NET_actin-binding_domain"/>
</dbReference>
<dbReference type="InterPro" id="IPR020057">
    <property type="entry name" value="Ribosomal_bL25_b-dom"/>
</dbReference>
<dbReference type="AlphaFoldDB" id="A0ABD1U097"/>
<evidence type="ECO:0000313" key="2">
    <source>
        <dbReference type="EMBL" id="KAL2518413.1"/>
    </source>
</evidence>
<dbReference type="Gene3D" id="2.170.120.20">
    <property type="entry name" value="Ribosomal protein L25, beta domain"/>
    <property type="match status" value="1"/>
</dbReference>
<keyword evidence="3" id="KW-1185">Reference proteome</keyword>
<feature type="domain" description="Large ribosomal subunit protein bL25 beta" evidence="1">
    <location>
        <begin position="3"/>
        <end position="47"/>
    </location>
</feature>
<protein>
    <submittedName>
        <fullName evidence="2">Protein NETWORKED 1D</fullName>
    </submittedName>
</protein>
<dbReference type="Proteomes" id="UP001604336">
    <property type="component" value="Unassembled WGS sequence"/>
</dbReference>
<dbReference type="InterPro" id="IPR011035">
    <property type="entry name" value="Ribosomal_bL25/Gln-tRNA_synth"/>
</dbReference>
<dbReference type="PANTHER" id="PTHR32258:SF32">
    <property type="entry name" value="PROTEIN NETWORKED 1D"/>
    <property type="match status" value="1"/>
</dbReference>
<dbReference type="Pfam" id="PF14693">
    <property type="entry name" value="Ribosomal_TL5_C"/>
    <property type="match status" value="1"/>
</dbReference>
<dbReference type="EMBL" id="JBFOLK010000004">
    <property type="protein sequence ID" value="KAL2518413.1"/>
    <property type="molecule type" value="Genomic_DNA"/>
</dbReference>
<name>A0ABD1U097_9LAMI</name>
<sequence>MIRTSLKYLCPAKHIPAKIEVDVSNLDIGDKVSMNDVVHPSLKFQSRNETIPLCKIMSTNTENSEAANFKRKEQVAIDNQLLELWKAADLDGSIGLIVCKSKKITSPSADKFTDFHLVKSINKQKDKCLISGALIEIQDLKRKREITVKNKRGKVVIECEKLKGQLEESDMTILKLFDLNKKLMKRVGNSSFFNVNSSFESDEDGSANRRRISVQMRRMSEKIARLQLVVQTLQFVLLKLDSENEVGG</sequence>
<reference evidence="3" key="1">
    <citation type="submission" date="2024-07" db="EMBL/GenBank/DDBJ databases">
        <title>Two chromosome-level genome assemblies of Korean endemic species Abeliophyllum distichum and Forsythia ovata (Oleaceae).</title>
        <authorList>
            <person name="Jang H."/>
        </authorList>
    </citation>
    <scope>NUCLEOTIDE SEQUENCE [LARGE SCALE GENOMIC DNA]</scope>
</reference>